<proteinExistence type="predicted"/>
<organism evidence="3 4">
    <name type="scientific">Halocalculus aciditolerans</name>
    <dbReference type="NCBI Taxonomy" id="1383812"/>
    <lineage>
        <taxon>Archaea</taxon>
        <taxon>Methanobacteriati</taxon>
        <taxon>Methanobacteriota</taxon>
        <taxon>Stenosarchaea group</taxon>
        <taxon>Halobacteria</taxon>
        <taxon>Halobacteriales</taxon>
        <taxon>Halobacteriaceae</taxon>
        <taxon>Halocalculus</taxon>
    </lineage>
</organism>
<protein>
    <submittedName>
        <fullName evidence="3">Uncharacterized protein</fullName>
    </submittedName>
</protein>
<evidence type="ECO:0000256" key="2">
    <source>
        <dbReference type="SAM" id="Phobius"/>
    </source>
</evidence>
<accession>A0A830FJM5</accession>
<keyword evidence="2" id="KW-0812">Transmembrane</keyword>
<dbReference type="RefSeq" id="WP_188976334.1">
    <property type="nucleotide sequence ID" value="NZ_BMPG01000001.1"/>
</dbReference>
<keyword evidence="4" id="KW-1185">Reference proteome</keyword>
<evidence type="ECO:0000313" key="3">
    <source>
        <dbReference type="EMBL" id="GGL53362.1"/>
    </source>
</evidence>
<reference evidence="3" key="2">
    <citation type="submission" date="2020-09" db="EMBL/GenBank/DDBJ databases">
        <authorList>
            <person name="Sun Q."/>
            <person name="Ohkuma M."/>
        </authorList>
    </citation>
    <scope>NUCLEOTIDE SEQUENCE</scope>
    <source>
        <strain evidence="3">JCM 19596</strain>
    </source>
</reference>
<dbReference type="EMBL" id="BMPG01000001">
    <property type="protein sequence ID" value="GGL53362.1"/>
    <property type="molecule type" value="Genomic_DNA"/>
</dbReference>
<reference evidence="3" key="1">
    <citation type="journal article" date="2014" name="Int. J. Syst. Evol. Microbiol.">
        <title>Complete genome sequence of Corynebacterium casei LMG S-19264T (=DSM 44701T), isolated from a smear-ripened cheese.</title>
        <authorList>
            <consortium name="US DOE Joint Genome Institute (JGI-PGF)"/>
            <person name="Walter F."/>
            <person name="Albersmeier A."/>
            <person name="Kalinowski J."/>
            <person name="Ruckert C."/>
        </authorList>
    </citation>
    <scope>NUCLEOTIDE SEQUENCE</scope>
    <source>
        <strain evidence="3">JCM 19596</strain>
    </source>
</reference>
<evidence type="ECO:0000313" key="4">
    <source>
        <dbReference type="Proteomes" id="UP000607197"/>
    </source>
</evidence>
<evidence type="ECO:0000256" key="1">
    <source>
        <dbReference type="SAM" id="MobiDB-lite"/>
    </source>
</evidence>
<keyword evidence="2" id="KW-1133">Transmembrane helix</keyword>
<feature type="region of interest" description="Disordered" evidence="1">
    <location>
        <begin position="19"/>
        <end position="45"/>
    </location>
</feature>
<keyword evidence="2" id="KW-0472">Membrane</keyword>
<sequence>MGLVDIHFHESDLDFACNIGPGASDAGGKPATEPPVSTGDDAEELSGGPGVAALAVAALAVAVVATGVAVAVKKKLGGSADDADDISVQ</sequence>
<comment type="caution">
    <text evidence="3">The sequence shown here is derived from an EMBL/GenBank/DDBJ whole genome shotgun (WGS) entry which is preliminary data.</text>
</comment>
<name>A0A830FJM5_9EURY</name>
<dbReference type="AlphaFoldDB" id="A0A830FJM5"/>
<dbReference type="Proteomes" id="UP000607197">
    <property type="component" value="Unassembled WGS sequence"/>
</dbReference>
<feature type="transmembrane region" description="Helical" evidence="2">
    <location>
        <begin position="51"/>
        <end position="72"/>
    </location>
</feature>
<gene>
    <name evidence="3" type="ORF">GCM10009039_09430</name>
</gene>